<dbReference type="Proteomes" id="UP000499080">
    <property type="component" value="Unassembled WGS sequence"/>
</dbReference>
<name>A0A4Y2TT96_ARAVE</name>
<dbReference type="GO" id="GO:0015074">
    <property type="term" value="P:DNA integration"/>
    <property type="evidence" value="ECO:0007669"/>
    <property type="project" value="InterPro"/>
</dbReference>
<evidence type="ECO:0000313" key="3">
    <source>
        <dbReference type="Proteomes" id="UP000499080"/>
    </source>
</evidence>
<dbReference type="PANTHER" id="PTHR37984">
    <property type="entry name" value="PROTEIN CBG26694"/>
    <property type="match status" value="1"/>
</dbReference>
<dbReference type="InterPro" id="IPR012337">
    <property type="entry name" value="RNaseH-like_sf"/>
</dbReference>
<dbReference type="Gene3D" id="3.30.420.10">
    <property type="entry name" value="Ribonuclease H-like superfamily/Ribonuclease H"/>
    <property type="match status" value="1"/>
</dbReference>
<dbReference type="AlphaFoldDB" id="A0A4Y2TT96"/>
<dbReference type="InterPro" id="IPR036397">
    <property type="entry name" value="RNaseH_sf"/>
</dbReference>
<proteinExistence type="predicted"/>
<gene>
    <name evidence="2" type="primary">POL_1028</name>
    <name evidence="2" type="ORF">AVEN_235820_1</name>
</gene>
<dbReference type="PROSITE" id="PS50994">
    <property type="entry name" value="INTEGRASE"/>
    <property type="match status" value="1"/>
</dbReference>
<comment type="caution">
    <text evidence="2">The sequence shown here is derived from an EMBL/GenBank/DDBJ whole genome shotgun (WGS) entry which is preliminary data.</text>
</comment>
<sequence length="219" mass="24838">MTSKSSIAKDFLTEMQMPSLEDPVKSAANIARMLRKSSELETDISMKVLKDPWSSSEIQKAQLVTPQFVIAPCQSGPLPVTTKGNRYVIVLIDYFTKWPEAIPFTDLEVSSVAEELVRTWISRYLLPMIFHSDQGTNFISTLFTELCILLGILKTRTTALRLESDGMVERFNRTILNHLSLFVSRNQTDWDTHLPLFLLAYRSADHEVTGFTPAEMIFG</sequence>
<dbReference type="InterPro" id="IPR001584">
    <property type="entry name" value="Integrase_cat-core"/>
</dbReference>
<dbReference type="EMBL" id="BGPR01030753">
    <property type="protein sequence ID" value="GBO03462.1"/>
    <property type="molecule type" value="Genomic_DNA"/>
</dbReference>
<dbReference type="OrthoDB" id="6504721at2759"/>
<dbReference type="FunFam" id="3.30.420.10:FF:000032">
    <property type="entry name" value="Retrovirus-related Pol polyprotein from transposon 297-like Protein"/>
    <property type="match status" value="1"/>
</dbReference>
<accession>A0A4Y2TT96</accession>
<dbReference type="PANTHER" id="PTHR37984:SF15">
    <property type="entry name" value="INTEGRASE CATALYTIC DOMAIN-CONTAINING PROTEIN"/>
    <property type="match status" value="1"/>
</dbReference>
<dbReference type="SUPFAM" id="SSF53098">
    <property type="entry name" value="Ribonuclease H-like"/>
    <property type="match status" value="1"/>
</dbReference>
<dbReference type="Pfam" id="PF00665">
    <property type="entry name" value="rve"/>
    <property type="match status" value="1"/>
</dbReference>
<reference evidence="2 3" key="1">
    <citation type="journal article" date="2019" name="Sci. Rep.">
        <title>Orb-weaving spider Araneus ventricosus genome elucidates the spidroin gene catalogue.</title>
        <authorList>
            <person name="Kono N."/>
            <person name="Nakamura H."/>
            <person name="Ohtoshi R."/>
            <person name="Moran D.A.P."/>
            <person name="Shinohara A."/>
            <person name="Yoshida Y."/>
            <person name="Fujiwara M."/>
            <person name="Mori M."/>
            <person name="Tomita M."/>
            <person name="Arakawa K."/>
        </authorList>
    </citation>
    <scope>NUCLEOTIDE SEQUENCE [LARGE SCALE GENOMIC DNA]</scope>
</reference>
<evidence type="ECO:0000259" key="1">
    <source>
        <dbReference type="PROSITE" id="PS50994"/>
    </source>
</evidence>
<feature type="domain" description="Integrase catalytic" evidence="1">
    <location>
        <begin position="48"/>
        <end position="219"/>
    </location>
</feature>
<dbReference type="GO" id="GO:0003676">
    <property type="term" value="F:nucleic acid binding"/>
    <property type="evidence" value="ECO:0007669"/>
    <property type="project" value="InterPro"/>
</dbReference>
<protein>
    <submittedName>
        <fullName evidence="2">Retrovirus-related Pol polyprotein from transposon 412</fullName>
    </submittedName>
</protein>
<organism evidence="2 3">
    <name type="scientific">Araneus ventricosus</name>
    <name type="common">Orbweaver spider</name>
    <name type="synonym">Epeira ventricosa</name>
    <dbReference type="NCBI Taxonomy" id="182803"/>
    <lineage>
        <taxon>Eukaryota</taxon>
        <taxon>Metazoa</taxon>
        <taxon>Ecdysozoa</taxon>
        <taxon>Arthropoda</taxon>
        <taxon>Chelicerata</taxon>
        <taxon>Arachnida</taxon>
        <taxon>Araneae</taxon>
        <taxon>Araneomorphae</taxon>
        <taxon>Entelegynae</taxon>
        <taxon>Araneoidea</taxon>
        <taxon>Araneidae</taxon>
        <taxon>Araneus</taxon>
    </lineage>
</organism>
<dbReference type="InterPro" id="IPR050951">
    <property type="entry name" value="Retrovirus_Pol_polyprotein"/>
</dbReference>
<evidence type="ECO:0000313" key="2">
    <source>
        <dbReference type="EMBL" id="GBO03462.1"/>
    </source>
</evidence>
<keyword evidence="3" id="KW-1185">Reference proteome</keyword>